<dbReference type="SUPFAM" id="SSF46785">
    <property type="entry name" value="Winged helix' DNA-binding domain"/>
    <property type="match status" value="1"/>
</dbReference>
<dbReference type="Proteomes" id="UP001162880">
    <property type="component" value="Unassembled WGS sequence"/>
</dbReference>
<evidence type="ECO:0000259" key="5">
    <source>
        <dbReference type="PROSITE" id="PS50931"/>
    </source>
</evidence>
<evidence type="ECO:0000256" key="1">
    <source>
        <dbReference type="ARBA" id="ARBA00009437"/>
    </source>
</evidence>
<keyword evidence="2" id="KW-0805">Transcription regulation</keyword>
<accession>A0ABT0B476</accession>
<dbReference type="InterPro" id="IPR000847">
    <property type="entry name" value="LysR_HTH_N"/>
</dbReference>
<dbReference type="PANTHER" id="PTHR30419">
    <property type="entry name" value="HTH-TYPE TRANSCRIPTIONAL REGULATOR YBHD"/>
    <property type="match status" value="1"/>
</dbReference>
<feature type="domain" description="HTH lysR-type" evidence="5">
    <location>
        <begin position="1"/>
        <end position="60"/>
    </location>
</feature>
<dbReference type="PROSITE" id="PS50931">
    <property type="entry name" value="HTH_LYSR"/>
    <property type="match status" value="1"/>
</dbReference>
<evidence type="ECO:0000256" key="3">
    <source>
        <dbReference type="ARBA" id="ARBA00023125"/>
    </source>
</evidence>
<dbReference type="CDD" id="cd05466">
    <property type="entry name" value="PBP2_LTTR_substrate"/>
    <property type="match status" value="1"/>
</dbReference>
<name>A0ABT0B476_9SPHN</name>
<dbReference type="Gene3D" id="3.40.190.290">
    <property type="match status" value="1"/>
</dbReference>
<dbReference type="PANTHER" id="PTHR30419:SF8">
    <property type="entry name" value="NITROGEN ASSIMILATION TRANSCRIPTIONAL ACTIVATOR-RELATED"/>
    <property type="match status" value="1"/>
</dbReference>
<dbReference type="InterPro" id="IPR005119">
    <property type="entry name" value="LysR_subst-bd"/>
</dbReference>
<sequence length="301" mass="33283">MSLLRSALIYFDQAVKDRSIRKAADNLNITSSAISRQLQILEEELGVELFVRMPRGIRPTAAGESLLAYVRRWNRDSEQLDREIAQLKGGVRGTIRIAAAESLIEEIVPRAMARLSERFPLVDFTLISGDNYHMRNTLLAREADVVCAFDVTDSGPTRVVATMEAPMGVVLPVDHALSHQEQISLADCVRYPIVALPADWLVHSRIGDLFDRSRAPLRIVARVERVGMLKSLVEAGIGIAFLSRVGLARDIDKRRLVWRPLVPGAAAPGVVSVLVPRGQVPAAHVSAFVDVLRDELHSHLR</sequence>
<dbReference type="InterPro" id="IPR036388">
    <property type="entry name" value="WH-like_DNA-bd_sf"/>
</dbReference>
<evidence type="ECO:0000313" key="6">
    <source>
        <dbReference type="EMBL" id="MCJ2179679.1"/>
    </source>
</evidence>
<dbReference type="RefSeq" id="WP_243994700.1">
    <property type="nucleotide sequence ID" value="NZ_JALHLE010000021.1"/>
</dbReference>
<dbReference type="Pfam" id="PF00126">
    <property type="entry name" value="HTH_1"/>
    <property type="match status" value="1"/>
</dbReference>
<reference evidence="6" key="1">
    <citation type="submission" date="2022-03" db="EMBL/GenBank/DDBJ databases">
        <title>Identification of a novel bacterium isolated from mangrove sediments.</title>
        <authorList>
            <person name="Pan X."/>
        </authorList>
    </citation>
    <scope>NUCLEOTIDE SEQUENCE</scope>
    <source>
        <strain evidence="6">B2580</strain>
    </source>
</reference>
<dbReference type="Gene3D" id="1.10.10.10">
    <property type="entry name" value="Winged helix-like DNA-binding domain superfamily/Winged helix DNA-binding domain"/>
    <property type="match status" value="1"/>
</dbReference>
<evidence type="ECO:0000256" key="2">
    <source>
        <dbReference type="ARBA" id="ARBA00023015"/>
    </source>
</evidence>
<dbReference type="EMBL" id="JALHLE010000021">
    <property type="protein sequence ID" value="MCJ2179679.1"/>
    <property type="molecule type" value="Genomic_DNA"/>
</dbReference>
<evidence type="ECO:0000313" key="7">
    <source>
        <dbReference type="Proteomes" id="UP001162880"/>
    </source>
</evidence>
<dbReference type="InterPro" id="IPR050950">
    <property type="entry name" value="HTH-type_LysR_regulators"/>
</dbReference>
<gene>
    <name evidence="6" type="ORF">MTR64_13985</name>
</gene>
<dbReference type="SUPFAM" id="SSF53850">
    <property type="entry name" value="Periplasmic binding protein-like II"/>
    <property type="match status" value="1"/>
</dbReference>
<keyword evidence="4" id="KW-0804">Transcription</keyword>
<protein>
    <submittedName>
        <fullName evidence="6">LysR family transcriptional regulator</fullName>
    </submittedName>
</protein>
<dbReference type="Pfam" id="PF03466">
    <property type="entry name" value="LysR_substrate"/>
    <property type="match status" value="1"/>
</dbReference>
<comment type="similarity">
    <text evidence="1">Belongs to the LysR transcriptional regulatory family.</text>
</comment>
<comment type="caution">
    <text evidence="6">The sequence shown here is derived from an EMBL/GenBank/DDBJ whole genome shotgun (WGS) entry which is preliminary data.</text>
</comment>
<evidence type="ECO:0000256" key="4">
    <source>
        <dbReference type="ARBA" id="ARBA00023163"/>
    </source>
</evidence>
<organism evidence="6 7">
    <name type="scientific">Novosphingobium album</name>
    <name type="common">ex Hu et al. 2023</name>
    <dbReference type="NCBI Taxonomy" id="2930093"/>
    <lineage>
        <taxon>Bacteria</taxon>
        <taxon>Pseudomonadati</taxon>
        <taxon>Pseudomonadota</taxon>
        <taxon>Alphaproteobacteria</taxon>
        <taxon>Sphingomonadales</taxon>
        <taxon>Sphingomonadaceae</taxon>
        <taxon>Novosphingobium</taxon>
    </lineage>
</organism>
<keyword evidence="3" id="KW-0238">DNA-binding</keyword>
<keyword evidence="7" id="KW-1185">Reference proteome</keyword>
<proteinExistence type="inferred from homology"/>
<dbReference type="InterPro" id="IPR036390">
    <property type="entry name" value="WH_DNA-bd_sf"/>
</dbReference>
<dbReference type="PRINTS" id="PR00039">
    <property type="entry name" value="HTHLYSR"/>
</dbReference>